<dbReference type="Proteomes" id="UP000499080">
    <property type="component" value="Unassembled WGS sequence"/>
</dbReference>
<name>A0A4Y2GA76_ARAVE</name>
<proteinExistence type="predicted"/>
<sequence>MSIDIVTDILASIGFQIGSPIFEQRWNLTRVVSLDSPRRILHFGKSFMSLAPLVLEIGSPIFEQRWNLKRVASLESTRLTLHAGESFMSLAPLVLEIWALKALKLTCLLELYTVPVLHTNVKFGLGEAYWTFSIERYLFRVAATIRS</sequence>
<organism evidence="1 2">
    <name type="scientific">Araneus ventricosus</name>
    <name type="common">Orbweaver spider</name>
    <name type="synonym">Epeira ventricosa</name>
    <dbReference type="NCBI Taxonomy" id="182803"/>
    <lineage>
        <taxon>Eukaryota</taxon>
        <taxon>Metazoa</taxon>
        <taxon>Ecdysozoa</taxon>
        <taxon>Arthropoda</taxon>
        <taxon>Chelicerata</taxon>
        <taxon>Arachnida</taxon>
        <taxon>Araneae</taxon>
        <taxon>Araneomorphae</taxon>
        <taxon>Entelegynae</taxon>
        <taxon>Araneoidea</taxon>
        <taxon>Araneidae</taxon>
        <taxon>Araneus</taxon>
    </lineage>
</organism>
<reference evidence="1 2" key="1">
    <citation type="journal article" date="2019" name="Sci. Rep.">
        <title>Orb-weaving spider Araneus ventricosus genome elucidates the spidroin gene catalogue.</title>
        <authorList>
            <person name="Kono N."/>
            <person name="Nakamura H."/>
            <person name="Ohtoshi R."/>
            <person name="Moran D.A.P."/>
            <person name="Shinohara A."/>
            <person name="Yoshida Y."/>
            <person name="Fujiwara M."/>
            <person name="Mori M."/>
            <person name="Tomita M."/>
            <person name="Arakawa K."/>
        </authorList>
    </citation>
    <scope>NUCLEOTIDE SEQUENCE [LARGE SCALE GENOMIC DNA]</scope>
</reference>
<accession>A0A4Y2GA76</accession>
<gene>
    <name evidence="1" type="ORF">AVEN_215214_1</name>
</gene>
<dbReference type="AlphaFoldDB" id="A0A4Y2GA76"/>
<comment type="caution">
    <text evidence="1">The sequence shown here is derived from an EMBL/GenBank/DDBJ whole genome shotgun (WGS) entry which is preliminary data.</text>
</comment>
<dbReference type="EMBL" id="BGPR01253516">
    <property type="protein sequence ID" value="GBM49615.1"/>
    <property type="molecule type" value="Genomic_DNA"/>
</dbReference>
<evidence type="ECO:0000313" key="2">
    <source>
        <dbReference type="Proteomes" id="UP000499080"/>
    </source>
</evidence>
<protein>
    <submittedName>
        <fullName evidence="1">Uncharacterized protein</fullName>
    </submittedName>
</protein>
<keyword evidence="2" id="KW-1185">Reference proteome</keyword>
<evidence type="ECO:0000313" key="1">
    <source>
        <dbReference type="EMBL" id="GBM49615.1"/>
    </source>
</evidence>